<gene>
    <name evidence="1" type="ORF">GALMADRAFT_87316</name>
</gene>
<dbReference type="HOGENOM" id="CLU_129422_0_0_1"/>
<sequence>MAEALIRYKGIADIIVAVILAVKPSIIYESFAAQTLHSLTCLQHNSDASIAPGFNQSIACMVAAVGVGHIVASRSGPAARPTVFAMNLTWAILGCCTCATPKTWGLGSATLLMTSCSHTLFSLALFWTDPGVWGSQKQGKKRR</sequence>
<evidence type="ECO:0000313" key="1">
    <source>
        <dbReference type="EMBL" id="KDR84389.1"/>
    </source>
</evidence>
<dbReference type="EMBL" id="KL142368">
    <property type="protein sequence ID" value="KDR84389.1"/>
    <property type="molecule type" value="Genomic_DNA"/>
</dbReference>
<protein>
    <submittedName>
        <fullName evidence="1">Uncharacterized protein</fullName>
    </submittedName>
</protein>
<reference evidence="2" key="1">
    <citation type="journal article" date="2014" name="Proc. Natl. Acad. Sci. U.S.A.">
        <title>Extensive sampling of basidiomycete genomes demonstrates inadequacy of the white-rot/brown-rot paradigm for wood decay fungi.</title>
        <authorList>
            <person name="Riley R."/>
            <person name="Salamov A.A."/>
            <person name="Brown D.W."/>
            <person name="Nagy L.G."/>
            <person name="Floudas D."/>
            <person name="Held B.W."/>
            <person name="Levasseur A."/>
            <person name="Lombard V."/>
            <person name="Morin E."/>
            <person name="Otillar R."/>
            <person name="Lindquist E.A."/>
            <person name="Sun H."/>
            <person name="LaButti K.M."/>
            <person name="Schmutz J."/>
            <person name="Jabbour D."/>
            <person name="Luo H."/>
            <person name="Baker S.E."/>
            <person name="Pisabarro A.G."/>
            <person name="Walton J.D."/>
            <person name="Blanchette R.A."/>
            <person name="Henrissat B."/>
            <person name="Martin F."/>
            <person name="Cullen D."/>
            <person name="Hibbett D.S."/>
            <person name="Grigoriev I.V."/>
        </authorList>
    </citation>
    <scope>NUCLEOTIDE SEQUENCE [LARGE SCALE GENOMIC DNA]</scope>
    <source>
        <strain evidence="2">CBS 339.88</strain>
    </source>
</reference>
<organism evidence="1 2">
    <name type="scientific">Galerina marginata (strain CBS 339.88)</name>
    <dbReference type="NCBI Taxonomy" id="685588"/>
    <lineage>
        <taxon>Eukaryota</taxon>
        <taxon>Fungi</taxon>
        <taxon>Dikarya</taxon>
        <taxon>Basidiomycota</taxon>
        <taxon>Agaricomycotina</taxon>
        <taxon>Agaricomycetes</taxon>
        <taxon>Agaricomycetidae</taxon>
        <taxon>Agaricales</taxon>
        <taxon>Agaricineae</taxon>
        <taxon>Strophariaceae</taxon>
        <taxon>Galerina</taxon>
    </lineage>
</organism>
<dbReference type="Proteomes" id="UP000027222">
    <property type="component" value="Unassembled WGS sequence"/>
</dbReference>
<name>A0A067TWQ0_GALM3</name>
<keyword evidence="2" id="KW-1185">Reference proteome</keyword>
<dbReference type="OrthoDB" id="3753443at2759"/>
<accession>A0A067TWQ0</accession>
<proteinExistence type="predicted"/>
<evidence type="ECO:0000313" key="2">
    <source>
        <dbReference type="Proteomes" id="UP000027222"/>
    </source>
</evidence>
<dbReference type="AlphaFoldDB" id="A0A067TWQ0"/>